<dbReference type="RefSeq" id="WP_018589265.1">
    <property type="nucleotide sequence ID" value="NZ_CP117523.1"/>
</dbReference>
<organism evidence="3 4">
    <name type="scientific">Terrisporobacter glycolicus ATCC 14880 = DSM 1288</name>
    <dbReference type="NCBI Taxonomy" id="1121315"/>
    <lineage>
        <taxon>Bacteria</taxon>
        <taxon>Bacillati</taxon>
        <taxon>Bacillota</taxon>
        <taxon>Clostridia</taxon>
        <taxon>Peptostreptococcales</taxon>
        <taxon>Peptostreptococcaceae</taxon>
        <taxon>Terrisporobacter</taxon>
    </lineage>
</organism>
<evidence type="ECO:0000313" key="3">
    <source>
        <dbReference type="EMBL" id="WWD82813.1"/>
    </source>
</evidence>
<dbReference type="PANTHER" id="PTHR45138:SF9">
    <property type="entry name" value="DIGUANYLATE CYCLASE DGCM-RELATED"/>
    <property type="match status" value="1"/>
</dbReference>
<dbReference type="NCBIfam" id="TIGR00254">
    <property type="entry name" value="GGDEF"/>
    <property type="match status" value="1"/>
</dbReference>
<dbReference type="InterPro" id="IPR000160">
    <property type="entry name" value="GGDEF_dom"/>
</dbReference>
<dbReference type="InterPro" id="IPR029787">
    <property type="entry name" value="Nucleotide_cyclase"/>
</dbReference>
<dbReference type="SMART" id="SM00028">
    <property type="entry name" value="TPR"/>
    <property type="match status" value="6"/>
</dbReference>
<dbReference type="InterPro" id="IPR043128">
    <property type="entry name" value="Rev_trsase/Diguanyl_cyclase"/>
</dbReference>
<dbReference type="InterPro" id="IPR050469">
    <property type="entry name" value="Diguanylate_Cyclase"/>
</dbReference>
<dbReference type="Pfam" id="PF13181">
    <property type="entry name" value="TPR_8"/>
    <property type="match status" value="1"/>
</dbReference>
<dbReference type="InterPro" id="IPR011990">
    <property type="entry name" value="TPR-like_helical_dom_sf"/>
</dbReference>
<keyword evidence="1" id="KW-0812">Transmembrane</keyword>
<evidence type="ECO:0000313" key="4">
    <source>
        <dbReference type="Proteomes" id="UP001348492"/>
    </source>
</evidence>
<protein>
    <recommendedName>
        <fullName evidence="2">GGDEF domain-containing protein</fullName>
    </recommendedName>
</protein>
<proteinExistence type="predicted"/>
<feature type="transmembrane region" description="Helical" evidence="1">
    <location>
        <begin position="477"/>
        <end position="499"/>
    </location>
</feature>
<dbReference type="InterPro" id="IPR019734">
    <property type="entry name" value="TPR_rpt"/>
</dbReference>
<sequence>MKKKKKFILLLVAILTIICSSIYFISYEKKISRENMVDIDEITNDILKSKIENYDEEKLKNVKLKVLYILDNTENEKILAECNFILGSIYIQRKNDIEAINNFNKSINYFNKDIKTKIKTKTYFELSRSYLNKSQFTKSEDAFNNIKKIGTMEDEKEEIIKYSLLRANDIFNYPEEKSKAVKILEDTLKLAKKINYKYIEDVYLHLGRAYWYEGRLVEGINAKLEALSIARGKNIESKIAKISVDIGIDYFYCGNYDEAVIYLSRILTYNLKDESEEAQIKCYALLNLVECYVKLKDYDRAKESINKLEGNTKKIKDVKIKEDFITNIYVSKADLNTEINKPSESMKLLNIAKYRYKKRNNFNFSNFDVKLCEEYGDVHYKLKNYEKALKYHKEVQQMALERDLSYLDEIYNNKIYLDYKAMGDYKNTILYLEKNIKLKTELSKNKNRQYSQYLINKFESEKNLEKISKLEESRNKMLLLFIGLGIATTVISTFLCFIYKQNKEINRLNKLFKDLSVTDALTKVHNRRALDEFLAVNWDLYKKTEMPISFMMIDLDFFKLYNDNYGHPKGDKVLEIAAMVIKKSCRKVDFVARYGGEEFIVIMLNTDKNEAINLAKRIRRNIYDTNIVHEYSKVSDRITISMGISTACIGTNKNYDEYIQKSDNALYEAKSKGKDTYVYLH</sequence>
<evidence type="ECO:0000259" key="2">
    <source>
        <dbReference type="PROSITE" id="PS50887"/>
    </source>
</evidence>
<dbReference type="CDD" id="cd01949">
    <property type="entry name" value="GGDEF"/>
    <property type="match status" value="1"/>
</dbReference>
<dbReference type="Gene3D" id="1.25.40.10">
    <property type="entry name" value="Tetratricopeptide repeat domain"/>
    <property type="match status" value="3"/>
</dbReference>
<feature type="domain" description="GGDEF" evidence="2">
    <location>
        <begin position="546"/>
        <end position="681"/>
    </location>
</feature>
<keyword evidence="4" id="KW-1185">Reference proteome</keyword>
<evidence type="ECO:0000256" key="1">
    <source>
        <dbReference type="SAM" id="Phobius"/>
    </source>
</evidence>
<dbReference type="PANTHER" id="PTHR45138">
    <property type="entry name" value="REGULATORY COMPONENTS OF SENSORY TRANSDUCTION SYSTEM"/>
    <property type="match status" value="1"/>
</dbReference>
<dbReference type="Pfam" id="PF00990">
    <property type="entry name" value="GGDEF"/>
    <property type="match status" value="1"/>
</dbReference>
<dbReference type="SUPFAM" id="SSF48452">
    <property type="entry name" value="TPR-like"/>
    <property type="match status" value="2"/>
</dbReference>
<keyword evidence="1" id="KW-0472">Membrane</keyword>
<name>A0ABZ2ETH0_9FIRM</name>
<dbReference type="Proteomes" id="UP001348492">
    <property type="component" value="Chromosome"/>
</dbReference>
<dbReference type="Gene3D" id="3.30.70.270">
    <property type="match status" value="1"/>
</dbReference>
<dbReference type="SMART" id="SM00267">
    <property type="entry name" value="GGDEF"/>
    <property type="match status" value="1"/>
</dbReference>
<reference evidence="3 4" key="1">
    <citation type="journal article" date="2023" name="PLoS ONE">
        <title>Genome-based metabolic and phylogenomic analysis of three Terrisporobacter species.</title>
        <authorList>
            <person name="Boer T."/>
            <person name="Bengelsdorf F.R."/>
            <person name="Bomeke M."/>
            <person name="Daniel R."/>
            <person name="Poehlein A."/>
        </authorList>
    </citation>
    <scope>NUCLEOTIDE SEQUENCE [LARGE SCALE GENOMIC DNA]</scope>
    <source>
        <strain evidence="3 4">DSM 1288</strain>
    </source>
</reference>
<accession>A0ABZ2ETH0</accession>
<gene>
    <name evidence="3" type="ORF">TEGL_12080</name>
</gene>
<dbReference type="EMBL" id="CP117523">
    <property type="protein sequence ID" value="WWD82813.1"/>
    <property type="molecule type" value="Genomic_DNA"/>
</dbReference>
<keyword evidence="1" id="KW-1133">Transmembrane helix</keyword>
<dbReference type="PROSITE" id="PS50887">
    <property type="entry name" value="GGDEF"/>
    <property type="match status" value="1"/>
</dbReference>
<dbReference type="SUPFAM" id="SSF55073">
    <property type="entry name" value="Nucleotide cyclase"/>
    <property type="match status" value="1"/>
</dbReference>